<evidence type="ECO:0000256" key="1">
    <source>
        <dbReference type="ARBA" id="ARBA00005495"/>
    </source>
</evidence>
<gene>
    <name evidence="6" type="ORF">HYFRA_00005960</name>
</gene>
<evidence type="ECO:0000313" key="7">
    <source>
        <dbReference type="Proteomes" id="UP000696280"/>
    </source>
</evidence>
<evidence type="ECO:0000259" key="5">
    <source>
        <dbReference type="PROSITE" id="PS51891"/>
    </source>
</evidence>
<feature type="domain" description="CENP-V/GFA" evidence="5">
    <location>
        <begin position="6"/>
        <end position="115"/>
    </location>
</feature>
<dbReference type="AlphaFoldDB" id="A0A9N9PP79"/>
<dbReference type="OrthoDB" id="5422068at2759"/>
<organism evidence="6 7">
    <name type="scientific">Hymenoscyphus fraxineus</name>
    <dbReference type="NCBI Taxonomy" id="746836"/>
    <lineage>
        <taxon>Eukaryota</taxon>
        <taxon>Fungi</taxon>
        <taxon>Dikarya</taxon>
        <taxon>Ascomycota</taxon>
        <taxon>Pezizomycotina</taxon>
        <taxon>Leotiomycetes</taxon>
        <taxon>Helotiales</taxon>
        <taxon>Helotiaceae</taxon>
        <taxon>Hymenoscyphus</taxon>
    </lineage>
</organism>
<dbReference type="PROSITE" id="PS51891">
    <property type="entry name" value="CENP_V_GFA"/>
    <property type="match status" value="2"/>
</dbReference>
<dbReference type="GO" id="GO:0046872">
    <property type="term" value="F:metal ion binding"/>
    <property type="evidence" value="ECO:0007669"/>
    <property type="project" value="UniProtKB-KW"/>
</dbReference>
<dbReference type="Proteomes" id="UP000696280">
    <property type="component" value="Unassembled WGS sequence"/>
</dbReference>
<keyword evidence="3" id="KW-0862">Zinc</keyword>
<dbReference type="Pfam" id="PF04828">
    <property type="entry name" value="GFA"/>
    <property type="match status" value="2"/>
</dbReference>
<dbReference type="EMBL" id="CAJVRL010000056">
    <property type="protein sequence ID" value="CAG8954336.1"/>
    <property type="molecule type" value="Genomic_DNA"/>
</dbReference>
<dbReference type="GO" id="GO:0016846">
    <property type="term" value="F:carbon-sulfur lyase activity"/>
    <property type="evidence" value="ECO:0007669"/>
    <property type="project" value="InterPro"/>
</dbReference>
<evidence type="ECO:0000256" key="4">
    <source>
        <dbReference type="ARBA" id="ARBA00023239"/>
    </source>
</evidence>
<dbReference type="SUPFAM" id="SSF51316">
    <property type="entry name" value="Mss4-like"/>
    <property type="match status" value="2"/>
</dbReference>
<feature type="domain" description="CENP-V/GFA" evidence="5">
    <location>
        <begin position="215"/>
        <end position="335"/>
    </location>
</feature>
<evidence type="ECO:0000313" key="6">
    <source>
        <dbReference type="EMBL" id="CAG8954336.1"/>
    </source>
</evidence>
<dbReference type="InterPro" id="IPR006913">
    <property type="entry name" value="CENP-V/GFA"/>
</dbReference>
<protein>
    <recommendedName>
        <fullName evidence="5">CENP-V/GFA domain-containing protein</fullName>
    </recommendedName>
</protein>
<sequence>MATTTVNATCACKAFTYTIEFPNWSLTISRALCLCTMCRQETGSCGISYIRLPSDNTLDPAEYNLTSFTPKPSFTRYFCSTCGSHVLFSYNGQEGNSWHMSTGIWDKTEGIVNWTGTKWIEGTLDGGISVWLKDIEDQNGMKRALPRCLFNDGDGKELIPEGALQRLPPRERTKEQEENLQARCYCGGVKFYITRPNDDSMKAESPYPDLIVPFHSGSNANPKKEPWFLRSNDTKYLAGLCTCTSCRENSGFEIQPWAFVPKCNIFKEDGTPLDFDFGTLKRYGSSEGVMREFCKVCGATVFWHCDWRPSVIDVSVGLLDPEEGSRVESWLDWWTDRVSFSEMAVSKNLVKSLEEGMKGWKQ</sequence>
<accession>A0A9N9PP79</accession>
<dbReference type="PANTHER" id="PTHR33337:SF31">
    <property type="entry name" value="DUF636 DOMAIN PROTEIN (AFU_ORTHOLOGUE AFUA_2G12650)"/>
    <property type="match status" value="1"/>
</dbReference>
<evidence type="ECO:0000256" key="2">
    <source>
        <dbReference type="ARBA" id="ARBA00022723"/>
    </source>
</evidence>
<proteinExistence type="inferred from homology"/>
<keyword evidence="4" id="KW-0456">Lyase</keyword>
<dbReference type="InterPro" id="IPR011057">
    <property type="entry name" value="Mss4-like_sf"/>
</dbReference>
<dbReference type="PANTHER" id="PTHR33337">
    <property type="entry name" value="GFA DOMAIN-CONTAINING PROTEIN"/>
    <property type="match status" value="1"/>
</dbReference>
<name>A0A9N9PP79_9HELO</name>
<comment type="caution">
    <text evidence="6">The sequence shown here is derived from an EMBL/GenBank/DDBJ whole genome shotgun (WGS) entry which is preliminary data.</text>
</comment>
<evidence type="ECO:0000256" key="3">
    <source>
        <dbReference type="ARBA" id="ARBA00022833"/>
    </source>
</evidence>
<reference evidence="6" key="1">
    <citation type="submission" date="2021-07" db="EMBL/GenBank/DDBJ databases">
        <authorList>
            <person name="Durling M."/>
        </authorList>
    </citation>
    <scope>NUCLEOTIDE SEQUENCE</scope>
</reference>
<keyword evidence="2" id="KW-0479">Metal-binding</keyword>
<comment type="similarity">
    <text evidence="1">Belongs to the Gfa family.</text>
</comment>
<keyword evidence="7" id="KW-1185">Reference proteome</keyword>
<dbReference type="Gene3D" id="3.90.1590.10">
    <property type="entry name" value="glutathione-dependent formaldehyde- activating enzyme (gfa)"/>
    <property type="match status" value="2"/>
</dbReference>